<feature type="transmembrane region" description="Helical" evidence="5">
    <location>
        <begin position="21"/>
        <end position="42"/>
    </location>
</feature>
<sequence length="784" mass="85704">MPLRFTGLQFLGRELARTATALPGGSLVILALAGVVLGIFGLSSGPSATALSFLTAGTAILILTLVVWVGKLIAAANQRRDLTRLTQLLGDSETACILTDDDSGSIHWYNSAATENFDITLPQNISSLFTNLHADPEQFVSRLHDVATARGYAEHHLDLQGESRTYHVKKLDDDQFLWRIKLNKNAAAHEDSLFEHVRFSEDGEIQQISAGLRAILPTKGTSLAQFFDGAPPPIGEITAVTLGNGGATYQALRLQSHDDKSETVLLFSPTEMTQPTKSSDHFDDTHQLQMLPLGLARISIDGQLIYVNDEAKRLLQLRDKQLPMLSAILEGLGRPVSEWIADVASGRIARSTEVLCLKSELSKTYLKVTLTAPPHANAGFLVVVFSDVTEMKSLEAKFTQSQKMQAIGQLAGGVAHDFNNLLTAISGHCDLLLLRHDRSDLNFPDLMQIQQNTNRAAALVRQLLALSRQQTLKFVTLDLQETMEDVIHLLNRLVGEKVTLSLRHGKNVAPIRSDKRQFEQVLMNLVVNARDALPLGGEIRIQTETRAFPKGLARDNVRVPPGTYTMIKISDDGVGIPQELVDKVFEPFFTTKRVGEGTGLGLSTVYGIVKQSGGYIFVDSEEGVGTNFTLYFAAQQPEAPEATTPRTNSVQSNALDTRHALILLVEDETPVRSFAARALELQGHRVIEADCGEAALEILQDEAIRPDCFVTDVIMPGLDGPSWVAQIRDRFPETPVIFMSGYAEDSRVAAQARISKATFLGKPFSLAEFTKAVNSQLSEPDKAA</sequence>
<keyword evidence="5" id="KW-0812">Transmembrane</keyword>
<accession>A0A2K8KAB3</accession>
<feature type="domain" description="Response regulatory" evidence="7">
    <location>
        <begin position="661"/>
        <end position="777"/>
    </location>
</feature>
<gene>
    <name evidence="8" type="ORF">BG454_08810</name>
</gene>
<evidence type="ECO:0000259" key="7">
    <source>
        <dbReference type="PROSITE" id="PS50110"/>
    </source>
</evidence>
<keyword evidence="8" id="KW-0808">Transferase</keyword>
<keyword evidence="5" id="KW-1133">Transmembrane helix</keyword>
<dbReference type="InterPro" id="IPR004358">
    <property type="entry name" value="Sig_transdc_His_kin-like_C"/>
</dbReference>
<dbReference type="InterPro" id="IPR003594">
    <property type="entry name" value="HATPase_dom"/>
</dbReference>
<evidence type="ECO:0000256" key="1">
    <source>
        <dbReference type="ARBA" id="ARBA00000085"/>
    </source>
</evidence>
<evidence type="ECO:0000256" key="5">
    <source>
        <dbReference type="SAM" id="Phobius"/>
    </source>
</evidence>
<dbReference type="InterPro" id="IPR036890">
    <property type="entry name" value="HATPase_C_sf"/>
</dbReference>
<dbReference type="InterPro" id="IPR001789">
    <property type="entry name" value="Sig_transdc_resp-reg_receiver"/>
</dbReference>
<dbReference type="AlphaFoldDB" id="A0A2K8KAB3"/>
<dbReference type="EMBL" id="CP024899">
    <property type="protein sequence ID" value="ATX65916.1"/>
    <property type="molecule type" value="Genomic_DNA"/>
</dbReference>
<dbReference type="Pfam" id="PF00072">
    <property type="entry name" value="Response_reg"/>
    <property type="match status" value="1"/>
</dbReference>
<dbReference type="InterPro" id="IPR005467">
    <property type="entry name" value="His_kinase_dom"/>
</dbReference>
<dbReference type="CDD" id="cd00156">
    <property type="entry name" value="REC"/>
    <property type="match status" value="1"/>
</dbReference>
<dbReference type="Gene3D" id="3.30.565.10">
    <property type="entry name" value="Histidine kinase-like ATPase, C-terminal domain"/>
    <property type="match status" value="1"/>
</dbReference>
<dbReference type="GO" id="GO:0000155">
    <property type="term" value="F:phosphorelay sensor kinase activity"/>
    <property type="evidence" value="ECO:0007669"/>
    <property type="project" value="InterPro"/>
</dbReference>
<evidence type="ECO:0000256" key="3">
    <source>
        <dbReference type="ARBA" id="ARBA00022553"/>
    </source>
</evidence>
<evidence type="ECO:0000256" key="2">
    <source>
        <dbReference type="ARBA" id="ARBA00012438"/>
    </source>
</evidence>
<reference evidence="8 9" key="1">
    <citation type="submission" date="2017-11" db="EMBL/GenBank/DDBJ databases">
        <title>Revised Sequence and Annotation of the Rhodobaca barguzinensis strain alga05 Genome.</title>
        <authorList>
            <person name="Kopejtka K."/>
            <person name="Tomasch J.M."/>
            <person name="Bunk B."/>
            <person name="Koblizek M."/>
        </authorList>
    </citation>
    <scope>NUCLEOTIDE SEQUENCE [LARGE SCALE GENOMIC DNA]</scope>
    <source>
        <strain evidence="9">alga05</strain>
    </source>
</reference>
<feature type="modified residue" description="4-aspartylphosphate" evidence="4">
    <location>
        <position position="712"/>
    </location>
</feature>
<dbReference type="InterPro" id="IPR036097">
    <property type="entry name" value="HisK_dim/P_sf"/>
</dbReference>
<feature type="transmembrane region" description="Helical" evidence="5">
    <location>
        <begin position="48"/>
        <end position="70"/>
    </location>
</feature>
<dbReference type="SMART" id="SM00388">
    <property type="entry name" value="HisKA"/>
    <property type="match status" value="1"/>
</dbReference>
<evidence type="ECO:0000259" key="6">
    <source>
        <dbReference type="PROSITE" id="PS50109"/>
    </source>
</evidence>
<dbReference type="Pfam" id="PF00512">
    <property type="entry name" value="HisKA"/>
    <property type="match status" value="1"/>
</dbReference>
<dbReference type="Proteomes" id="UP000228948">
    <property type="component" value="Chromosome"/>
</dbReference>
<dbReference type="SMART" id="SM00448">
    <property type="entry name" value="REC"/>
    <property type="match status" value="1"/>
</dbReference>
<dbReference type="InterPro" id="IPR011006">
    <property type="entry name" value="CheY-like_superfamily"/>
</dbReference>
<organism evidence="8 9">
    <name type="scientific">Roseinatronobacter bogoriensis subsp. barguzinensis</name>
    <dbReference type="NCBI Taxonomy" id="441209"/>
    <lineage>
        <taxon>Bacteria</taxon>
        <taxon>Pseudomonadati</taxon>
        <taxon>Pseudomonadota</taxon>
        <taxon>Alphaproteobacteria</taxon>
        <taxon>Rhodobacterales</taxon>
        <taxon>Paracoccaceae</taxon>
        <taxon>Roseinatronobacter</taxon>
    </lineage>
</organism>
<dbReference type="Pfam" id="PF02518">
    <property type="entry name" value="HATPase_c"/>
    <property type="match status" value="1"/>
</dbReference>
<keyword evidence="9" id="KW-1185">Reference proteome</keyword>
<dbReference type="SUPFAM" id="SSF52172">
    <property type="entry name" value="CheY-like"/>
    <property type="match status" value="1"/>
</dbReference>
<protein>
    <recommendedName>
        <fullName evidence="2">histidine kinase</fullName>
        <ecNumber evidence="2">2.7.13.3</ecNumber>
    </recommendedName>
</protein>
<dbReference type="STRING" id="441209.GCA_001870665_01539"/>
<dbReference type="CDD" id="cd00082">
    <property type="entry name" value="HisKA"/>
    <property type="match status" value="1"/>
</dbReference>
<keyword evidence="3 4" id="KW-0597">Phosphoprotein</keyword>
<evidence type="ECO:0000313" key="8">
    <source>
        <dbReference type="EMBL" id="ATX65916.1"/>
    </source>
</evidence>
<proteinExistence type="predicted"/>
<dbReference type="InterPro" id="IPR003661">
    <property type="entry name" value="HisK_dim/P_dom"/>
</dbReference>
<dbReference type="KEGG" id="rbg:BG454_08810"/>
<dbReference type="SUPFAM" id="SSF47384">
    <property type="entry name" value="Homodimeric domain of signal transducing histidine kinase"/>
    <property type="match status" value="1"/>
</dbReference>
<name>A0A2K8KAB3_9RHOB</name>
<dbReference type="EC" id="2.7.13.3" evidence="2"/>
<feature type="domain" description="Histidine kinase" evidence="6">
    <location>
        <begin position="413"/>
        <end position="636"/>
    </location>
</feature>
<dbReference type="Gene3D" id="1.10.287.130">
    <property type="match status" value="1"/>
</dbReference>
<dbReference type="PROSITE" id="PS50110">
    <property type="entry name" value="RESPONSE_REGULATORY"/>
    <property type="match status" value="1"/>
</dbReference>
<dbReference type="PANTHER" id="PTHR43065:SF42">
    <property type="entry name" value="TWO-COMPONENT SENSOR PPRA"/>
    <property type="match status" value="1"/>
</dbReference>
<evidence type="ECO:0000256" key="4">
    <source>
        <dbReference type="PROSITE-ProRule" id="PRU00169"/>
    </source>
</evidence>
<comment type="catalytic activity">
    <reaction evidence="1">
        <text>ATP + protein L-histidine = ADP + protein N-phospho-L-histidine.</text>
        <dbReference type="EC" id="2.7.13.3"/>
    </reaction>
</comment>
<dbReference type="PROSITE" id="PS50109">
    <property type="entry name" value="HIS_KIN"/>
    <property type="match status" value="1"/>
</dbReference>
<dbReference type="PANTHER" id="PTHR43065">
    <property type="entry name" value="SENSOR HISTIDINE KINASE"/>
    <property type="match status" value="1"/>
</dbReference>
<evidence type="ECO:0000313" key="9">
    <source>
        <dbReference type="Proteomes" id="UP000228948"/>
    </source>
</evidence>
<keyword evidence="5" id="KW-0472">Membrane</keyword>
<dbReference type="FunFam" id="1.10.287.130:FF:000037">
    <property type="entry name" value="Hybrid sensor histidine kinase/response regulator"/>
    <property type="match status" value="1"/>
</dbReference>
<dbReference type="PRINTS" id="PR00344">
    <property type="entry name" value="BCTRLSENSOR"/>
</dbReference>
<dbReference type="SMART" id="SM00387">
    <property type="entry name" value="HATPase_c"/>
    <property type="match status" value="1"/>
</dbReference>
<dbReference type="SUPFAM" id="SSF55874">
    <property type="entry name" value="ATPase domain of HSP90 chaperone/DNA topoisomerase II/histidine kinase"/>
    <property type="match status" value="1"/>
</dbReference>
<dbReference type="Gene3D" id="3.40.50.2300">
    <property type="match status" value="1"/>
</dbReference>
<keyword evidence="8" id="KW-0418">Kinase</keyword>